<organism evidence="10 11">
    <name type="scientific">Lactococcus taiwanensis</name>
    <dbReference type="NCBI Taxonomy" id="1151742"/>
    <lineage>
        <taxon>Bacteria</taxon>
        <taxon>Bacillati</taxon>
        <taxon>Bacillota</taxon>
        <taxon>Bacilli</taxon>
        <taxon>Lactobacillales</taxon>
        <taxon>Streptococcaceae</taxon>
        <taxon>Lactococcus</taxon>
    </lineage>
</organism>
<dbReference type="InterPro" id="IPR014729">
    <property type="entry name" value="Rossmann-like_a/b/a_fold"/>
</dbReference>
<feature type="domain" description="Lysidine-tRNA(Ile) synthetase C-terminal" evidence="9">
    <location>
        <begin position="337"/>
        <end position="407"/>
    </location>
</feature>
<keyword evidence="11" id="KW-1185">Reference proteome</keyword>
<dbReference type="InterPro" id="IPR012795">
    <property type="entry name" value="tRNA_Ile_lys_synt_N"/>
</dbReference>
<dbReference type="GO" id="GO:0005524">
    <property type="term" value="F:ATP binding"/>
    <property type="evidence" value="ECO:0007669"/>
    <property type="project" value="UniProtKB-UniRule"/>
</dbReference>
<dbReference type="EMBL" id="CP070872">
    <property type="protein sequence ID" value="QSE76909.1"/>
    <property type="molecule type" value="Genomic_DNA"/>
</dbReference>
<dbReference type="AlphaFoldDB" id="A0AA45KGN6"/>
<evidence type="ECO:0000256" key="7">
    <source>
        <dbReference type="ARBA" id="ARBA00048539"/>
    </source>
</evidence>
<sequence>MTPAEKKFLKIVTEEHYFDQHHKVLIALSGGQDSMTLFNWLYAFRETLGITLGIAHINHGLRAESIKEERAIRELGNDKQVPVYVDKFTGEFTEKKAREFRYHFFEKIMSTDGYTALVTAHHQGDIVETVLMRQISGRGLRSLQGIEPRQPFGLGELIRPLLRFEKKELDAPVFFEDATNKGTDYLRNRIRNQLIPGLTQENPQFSEAILSMTDEIRMSFSIIHDKIDELDILKDKISLSKFLAQTEALQHFILQEYFTQYPSIQINKKQFQLLLHIIRRPQQYKGELNKSFEFIKTKTVFYLRPKLQAQLEDLLVLSENPKDSSFMEVALPIEGEIEIRKRRPGDVILINGHHKKLRKFFIEYQVPLEKREMPLIFVDKMLYAIVDVACSDLSKAAKNDKIKRILWVKPSVREETHHARKKS</sequence>
<dbReference type="NCBIfam" id="TIGR02432">
    <property type="entry name" value="lysidine_TilS_N"/>
    <property type="match status" value="1"/>
</dbReference>
<evidence type="ECO:0000313" key="10">
    <source>
        <dbReference type="EMBL" id="QSE76909.1"/>
    </source>
</evidence>
<comment type="subcellular location">
    <subcellularLocation>
        <location evidence="1 8">Cytoplasm</location>
    </subcellularLocation>
</comment>
<keyword evidence="5 8" id="KW-0547">Nucleotide-binding</keyword>
<keyword evidence="2 8" id="KW-0963">Cytoplasm</keyword>
<name>A0AA45KGN6_9LACT</name>
<keyword evidence="4 8" id="KW-0819">tRNA processing</keyword>
<dbReference type="InterPro" id="IPR012094">
    <property type="entry name" value="tRNA_Ile_lys_synt"/>
</dbReference>
<comment type="domain">
    <text evidence="8">The N-terminal region contains the highly conserved SGGXDS motif, predicted to be a P-loop motif involved in ATP binding.</text>
</comment>
<dbReference type="SUPFAM" id="SSF56037">
    <property type="entry name" value="PheT/TilS domain"/>
    <property type="match status" value="1"/>
</dbReference>
<dbReference type="GO" id="GO:0032267">
    <property type="term" value="F:tRNA(Ile)-lysidine synthase activity"/>
    <property type="evidence" value="ECO:0007669"/>
    <property type="project" value="UniProtKB-EC"/>
</dbReference>
<dbReference type="EC" id="6.3.4.19" evidence="8"/>
<dbReference type="GO" id="GO:0006400">
    <property type="term" value="P:tRNA modification"/>
    <property type="evidence" value="ECO:0007669"/>
    <property type="project" value="UniProtKB-UniRule"/>
</dbReference>
<gene>
    <name evidence="8 10" type="primary">tilS</name>
    <name evidence="10" type="ORF">JW886_01135</name>
</gene>
<evidence type="ECO:0000256" key="2">
    <source>
        <dbReference type="ARBA" id="ARBA00022490"/>
    </source>
</evidence>
<reference evidence="10 11" key="1">
    <citation type="submission" date="2021-02" db="EMBL/GenBank/DDBJ databases">
        <title>Complete genome sequence of Lactococcus lactis strain K_LL004.</title>
        <authorList>
            <person name="Kim H.B."/>
        </authorList>
    </citation>
    <scope>NUCLEOTIDE SEQUENCE [LARGE SCALE GENOMIC DNA]</scope>
    <source>
        <strain evidence="10 11">K_LL004</strain>
    </source>
</reference>
<dbReference type="SUPFAM" id="SSF52402">
    <property type="entry name" value="Adenine nucleotide alpha hydrolases-like"/>
    <property type="match status" value="1"/>
</dbReference>
<feature type="binding site" evidence="8">
    <location>
        <begin position="29"/>
        <end position="34"/>
    </location>
    <ligand>
        <name>ATP</name>
        <dbReference type="ChEBI" id="CHEBI:30616"/>
    </ligand>
</feature>
<evidence type="ECO:0000256" key="6">
    <source>
        <dbReference type="ARBA" id="ARBA00022840"/>
    </source>
</evidence>
<dbReference type="PANTHER" id="PTHR43033:SF1">
    <property type="entry name" value="TRNA(ILE)-LYSIDINE SYNTHASE-RELATED"/>
    <property type="match status" value="1"/>
</dbReference>
<evidence type="ECO:0000256" key="8">
    <source>
        <dbReference type="HAMAP-Rule" id="MF_01161"/>
    </source>
</evidence>
<evidence type="ECO:0000313" key="11">
    <source>
        <dbReference type="Proteomes" id="UP000663608"/>
    </source>
</evidence>
<dbReference type="InterPro" id="IPR011063">
    <property type="entry name" value="TilS/TtcA_N"/>
</dbReference>
<keyword evidence="6 8" id="KW-0067">ATP-binding</keyword>
<keyword evidence="3 8" id="KW-0436">Ligase</keyword>
<comment type="catalytic activity">
    <reaction evidence="7 8">
        <text>cytidine(34) in tRNA(Ile2) + L-lysine + ATP = lysidine(34) in tRNA(Ile2) + AMP + diphosphate + H(+)</text>
        <dbReference type="Rhea" id="RHEA:43744"/>
        <dbReference type="Rhea" id="RHEA-COMP:10625"/>
        <dbReference type="Rhea" id="RHEA-COMP:10670"/>
        <dbReference type="ChEBI" id="CHEBI:15378"/>
        <dbReference type="ChEBI" id="CHEBI:30616"/>
        <dbReference type="ChEBI" id="CHEBI:32551"/>
        <dbReference type="ChEBI" id="CHEBI:33019"/>
        <dbReference type="ChEBI" id="CHEBI:82748"/>
        <dbReference type="ChEBI" id="CHEBI:83665"/>
        <dbReference type="ChEBI" id="CHEBI:456215"/>
        <dbReference type="EC" id="6.3.4.19"/>
    </reaction>
</comment>
<dbReference type="GO" id="GO:0005737">
    <property type="term" value="C:cytoplasm"/>
    <property type="evidence" value="ECO:0007669"/>
    <property type="project" value="UniProtKB-SubCell"/>
</dbReference>
<dbReference type="Proteomes" id="UP000663608">
    <property type="component" value="Chromosome"/>
</dbReference>
<evidence type="ECO:0000256" key="3">
    <source>
        <dbReference type="ARBA" id="ARBA00022598"/>
    </source>
</evidence>
<dbReference type="PANTHER" id="PTHR43033">
    <property type="entry name" value="TRNA(ILE)-LYSIDINE SYNTHASE-RELATED"/>
    <property type="match status" value="1"/>
</dbReference>
<evidence type="ECO:0000259" key="9">
    <source>
        <dbReference type="SMART" id="SM00977"/>
    </source>
</evidence>
<proteinExistence type="inferred from homology"/>
<dbReference type="CDD" id="cd01992">
    <property type="entry name" value="TilS_N"/>
    <property type="match status" value="1"/>
</dbReference>
<dbReference type="InterPro" id="IPR012796">
    <property type="entry name" value="Lysidine-tRNA-synth_C"/>
</dbReference>
<dbReference type="Gene3D" id="3.40.50.620">
    <property type="entry name" value="HUPs"/>
    <property type="match status" value="1"/>
</dbReference>
<dbReference type="NCBIfam" id="TIGR02433">
    <property type="entry name" value="lysidine_TilS_C"/>
    <property type="match status" value="1"/>
</dbReference>
<evidence type="ECO:0000256" key="4">
    <source>
        <dbReference type="ARBA" id="ARBA00022694"/>
    </source>
</evidence>
<evidence type="ECO:0000256" key="1">
    <source>
        <dbReference type="ARBA" id="ARBA00004496"/>
    </source>
</evidence>
<dbReference type="RefSeq" id="WP_205872082.1">
    <property type="nucleotide sequence ID" value="NZ_CP070872.1"/>
</dbReference>
<dbReference type="Pfam" id="PF01171">
    <property type="entry name" value="ATP_bind_3"/>
    <property type="match status" value="1"/>
</dbReference>
<protein>
    <recommendedName>
        <fullName evidence="8">tRNA(Ile)-lysidine synthase</fullName>
        <ecNumber evidence="8">6.3.4.19</ecNumber>
    </recommendedName>
    <alternativeName>
        <fullName evidence="8">tRNA(Ile)-2-lysyl-cytidine synthase</fullName>
    </alternativeName>
    <alternativeName>
        <fullName evidence="8">tRNA(Ile)-lysidine synthetase</fullName>
    </alternativeName>
</protein>
<dbReference type="KEGG" id="lti:JW886_01135"/>
<evidence type="ECO:0000256" key="5">
    <source>
        <dbReference type="ARBA" id="ARBA00022741"/>
    </source>
</evidence>
<comment type="similarity">
    <text evidence="8">Belongs to the tRNA(Ile)-lysidine synthase family.</text>
</comment>
<dbReference type="SMART" id="SM00977">
    <property type="entry name" value="TilS_C"/>
    <property type="match status" value="1"/>
</dbReference>
<dbReference type="HAMAP" id="MF_01161">
    <property type="entry name" value="tRNA_Ile_lys_synt"/>
    <property type="match status" value="1"/>
</dbReference>
<comment type="function">
    <text evidence="8">Ligates lysine onto the cytidine present at position 34 of the AUA codon-specific tRNA(Ile) that contains the anticodon CAU, in an ATP-dependent manner. Cytidine is converted to lysidine, thus changing the amino acid specificity of the tRNA from methionine to isoleucine.</text>
</comment>
<dbReference type="Pfam" id="PF11734">
    <property type="entry name" value="TilS_C"/>
    <property type="match status" value="1"/>
</dbReference>
<accession>A0AA45KGN6</accession>